<keyword evidence="4 5" id="KW-0472">Membrane</keyword>
<dbReference type="AlphaFoldDB" id="A0A8J6QCY0"/>
<comment type="caution">
    <text evidence="7">The sequence shown here is derived from an EMBL/GenBank/DDBJ whole genome shotgun (WGS) entry which is preliminary data.</text>
</comment>
<dbReference type="Proteomes" id="UP000602057">
    <property type="component" value="Unassembled WGS sequence"/>
</dbReference>
<evidence type="ECO:0000313" key="7">
    <source>
        <dbReference type="EMBL" id="MBD0833811.1"/>
    </source>
</evidence>
<gene>
    <name evidence="7" type="ORF">ICJ84_00030</name>
</gene>
<feature type="transmembrane region" description="Helical" evidence="5">
    <location>
        <begin position="363"/>
        <end position="384"/>
    </location>
</feature>
<protein>
    <recommendedName>
        <fullName evidence="6">O-antigen ligase-related domain-containing protein</fullName>
    </recommendedName>
</protein>
<feature type="transmembrane region" description="Helical" evidence="5">
    <location>
        <begin position="16"/>
        <end position="36"/>
    </location>
</feature>
<feature type="transmembrane region" description="Helical" evidence="5">
    <location>
        <begin position="42"/>
        <end position="58"/>
    </location>
</feature>
<feature type="transmembrane region" description="Helical" evidence="5">
    <location>
        <begin position="263"/>
        <end position="281"/>
    </location>
</feature>
<dbReference type="PANTHER" id="PTHR37422:SF13">
    <property type="entry name" value="LIPOPOLYSACCHARIDE BIOSYNTHESIS PROTEIN PA4999-RELATED"/>
    <property type="match status" value="1"/>
</dbReference>
<sequence>MPESFSITSSWIQNKIFWLLLIVPLCFKIEILPSVIIMPQEVILPILIGLYFLAKGKFNTKMSIISMPYIYLLMALILTLILTVFSLFYSFDLVGLLKIIKYSIYVIAIIIISNYTPTNFIKILNKITITTIVLTLIIFYLNKIESGKIWATYVAMATYVSSYMPTGFSNRVLNLQSGSFVIYSGNHGIYGSYLALILFFNFSSILRSKRKNFLGLLTIILCFINLMLLTSRETFLLIFITIFTYSFYYVSYKKFNPSKLVSVFILFVLFLLLIIWAVNYFDIELSIINKVENSIRKFREEGGDGSVDVRLNTWLLILIFLFTNPLRVIFGTGFNPTLFREKIDFVASQNPDIGKYVGIPESLFLQFLSYGGIVSLFFIFLFFYSLYKNVWKVKNISVNGMFIPFFLLGLFVTNNTGASILAELLMTQFALVYVFIMNDNINEYEKNSFSNC</sequence>
<feature type="domain" description="O-antigen ligase-related" evidence="6">
    <location>
        <begin position="218"/>
        <end position="379"/>
    </location>
</feature>
<dbReference type="Pfam" id="PF04932">
    <property type="entry name" value="Wzy_C"/>
    <property type="match status" value="1"/>
</dbReference>
<feature type="transmembrane region" description="Helical" evidence="5">
    <location>
        <begin position="396"/>
        <end position="412"/>
    </location>
</feature>
<evidence type="ECO:0000256" key="2">
    <source>
        <dbReference type="ARBA" id="ARBA00022692"/>
    </source>
</evidence>
<keyword evidence="8" id="KW-1185">Reference proteome</keyword>
<feature type="transmembrane region" description="Helical" evidence="5">
    <location>
        <begin position="180"/>
        <end position="200"/>
    </location>
</feature>
<feature type="transmembrane region" description="Helical" evidence="5">
    <location>
        <begin position="123"/>
        <end position="141"/>
    </location>
</feature>
<evidence type="ECO:0000313" key="8">
    <source>
        <dbReference type="Proteomes" id="UP000602057"/>
    </source>
</evidence>
<feature type="transmembrane region" description="Helical" evidence="5">
    <location>
        <begin position="95"/>
        <end position="116"/>
    </location>
</feature>
<dbReference type="InterPro" id="IPR007016">
    <property type="entry name" value="O-antigen_ligase-rel_domated"/>
</dbReference>
<feature type="transmembrane region" description="Helical" evidence="5">
    <location>
        <begin position="418"/>
        <end position="436"/>
    </location>
</feature>
<reference evidence="7" key="2">
    <citation type="submission" date="2020-09" db="EMBL/GenBank/DDBJ databases">
        <authorList>
            <person name="Wu Z."/>
        </authorList>
    </citation>
    <scope>NUCLEOTIDE SEQUENCE</scope>
    <source>
        <strain evidence="7">SC17</strain>
    </source>
</reference>
<evidence type="ECO:0000256" key="1">
    <source>
        <dbReference type="ARBA" id="ARBA00004141"/>
    </source>
</evidence>
<evidence type="ECO:0000256" key="3">
    <source>
        <dbReference type="ARBA" id="ARBA00022989"/>
    </source>
</evidence>
<feature type="transmembrane region" description="Helical" evidence="5">
    <location>
        <begin position="235"/>
        <end position="251"/>
    </location>
</feature>
<feature type="transmembrane region" description="Helical" evidence="5">
    <location>
        <begin position="212"/>
        <end position="229"/>
    </location>
</feature>
<name>A0A8J6QCY0_9FLAO</name>
<dbReference type="RefSeq" id="WP_188214313.1">
    <property type="nucleotide sequence ID" value="NZ_BAABGH010000004.1"/>
</dbReference>
<keyword evidence="2 5" id="KW-0812">Transmembrane</keyword>
<evidence type="ECO:0000259" key="6">
    <source>
        <dbReference type="Pfam" id="PF04932"/>
    </source>
</evidence>
<accession>A0A8J6QCY0</accession>
<dbReference type="GO" id="GO:0016020">
    <property type="term" value="C:membrane"/>
    <property type="evidence" value="ECO:0007669"/>
    <property type="project" value="UniProtKB-SubCell"/>
</dbReference>
<reference evidence="7" key="1">
    <citation type="journal article" date="2013" name="Int. J. Syst. Evol. Microbiol.">
        <title>Aestuariibaculum suncheonense gen. nov., sp. nov., a marine bacterium of the family Flavobacteriaceae isolated from a tidal flat and emended descriptions of the genera Gaetbulibacter and Tamlana.</title>
        <authorList>
            <person name="Jeong S.H."/>
            <person name="Park M.S."/>
            <person name="Jin H.M."/>
            <person name="Lee K."/>
            <person name="Park W."/>
            <person name="Jeon C.O."/>
        </authorList>
    </citation>
    <scope>NUCLEOTIDE SEQUENCE</scope>
    <source>
        <strain evidence="7">SC17</strain>
    </source>
</reference>
<evidence type="ECO:0000256" key="4">
    <source>
        <dbReference type="ARBA" id="ARBA00023136"/>
    </source>
</evidence>
<keyword evidence="3 5" id="KW-1133">Transmembrane helix</keyword>
<comment type="subcellular location">
    <subcellularLocation>
        <location evidence="1">Membrane</location>
        <topology evidence="1">Multi-pass membrane protein</topology>
    </subcellularLocation>
</comment>
<evidence type="ECO:0000256" key="5">
    <source>
        <dbReference type="SAM" id="Phobius"/>
    </source>
</evidence>
<dbReference type="EMBL" id="JACVXC010000001">
    <property type="protein sequence ID" value="MBD0833811.1"/>
    <property type="molecule type" value="Genomic_DNA"/>
</dbReference>
<dbReference type="InterPro" id="IPR051533">
    <property type="entry name" value="WaaL-like"/>
</dbReference>
<feature type="transmembrane region" description="Helical" evidence="5">
    <location>
        <begin position="70"/>
        <end position="89"/>
    </location>
</feature>
<organism evidence="7 8">
    <name type="scientific">Aestuariibaculum suncheonense</name>
    <dbReference type="NCBI Taxonomy" id="1028745"/>
    <lineage>
        <taxon>Bacteria</taxon>
        <taxon>Pseudomonadati</taxon>
        <taxon>Bacteroidota</taxon>
        <taxon>Flavobacteriia</taxon>
        <taxon>Flavobacteriales</taxon>
        <taxon>Flavobacteriaceae</taxon>
    </lineage>
</organism>
<dbReference type="PANTHER" id="PTHR37422">
    <property type="entry name" value="TEICHURONIC ACID BIOSYNTHESIS PROTEIN TUAE"/>
    <property type="match status" value="1"/>
</dbReference>
<proteinExistence type="predicted"/>